<evidence type="ECO:0000256" key="7">
    <source>
        <dbReference type="SAM" id="MobiDB-lite"/>
    </source>
</evidence>
<dbReference type="Proteomes" id="UP001596012">
    <property type="component" value="Unassembled WGS sequence"/>
</dbReference>
<feature type="domain" description="Thiolase C-terminal" evidence="9">
    <location>
        <begin position="281"/>
        <end position="405"/>
    </location>
</feature>
<dbReference type="InterPro" id="IPR020616">
    <property type="entry name" value="Thiolase_N"/>
</dbReference>
<name>A0ABV8YJT3_9ACTN</name>
<feature type="region of interest" description="Disordered" evidence="7">
    <location>
        <begin position="404"/>
        <end position="435"/>
    </location>
</feature>
<feature type="compositionally biased region" description="Low complexity" evidence="7">
    <location>
        <begin position="416"/>
        <end position="429"/>
    </location>
</feature>
<sequence length="435" mass="45909">MPAFLRDAVICEPVRTPVGGYGGVFRDVTAAELAATVVRAVLERTGVPAAAVDDVLLGQCYPNGEAPAIGRVAALDAGLPVEVPGLQIDRRCGSGLQAIITAAMQVQTGASDLVLAGGVESMSQAEFYTTDVRWGVRGAGTTLHDRLARGRVTSGGANHPVPGGMLETAENLRRQYAIPREEQDQLALRSHEKALAAQREGRFADEIVPVTVRTRKGETVVDTDEHPRPDSSLEKLAKLRPVLGRQDPDATVTAGNASGQNDGAALCIVTHPERAAELGLRPLGRLVSWAVVGVPPETMGIGPVPATARALERAGLKLADMDLIELNEAFAAQVLACTREWGLTETDFERFNVNGSGISLGHPVGATGGRILATLLRELDRRQARYGLETMCLGGGQGLAAVFERPQGERPQGERPTNATNATNATTPTDAHGER</sequence>
<reference evidence="11" key="1">
    <citation type="journal article" date="2019" name="Int. J. Syst. Evol. Microbiol.">
        <title>The Global Catalogue of Microorganisms (GCM) 10K type strain sequencing project: providing services to taxonomists for standard genome sequencing and annotation.</title>
        <authorList>
            <consortium name="The Broad Institute Genomics Platform"/>
            <consortium name="The Broad Institute Genome Sequencing Center for Infectious Disease"/>
            <person name="Wu L."/>
            <person name="Ma J."/>
        </authorList>
    </citation>
    <scope>NUCLEOTIDE SEQUENCE [LARGE SCALE GENOMIC DNA]</scope>
    <source>
        <strain evidence="11">DT43</strain>
    </source>
</reference>
<dbReference type="InterPro" id="IPR002155">
    <property type="entry name" value="Thiolase"/>
</dbReference>
<evidence type="ECO:0000313" key="10">
    <source>
        <dbReference type="EMBL" id="MFC4464118.1"/>
    </source>
</evidence>
<dbReference type="CDD" id="cd00751">
    <property type="entry name" value="thiolase"/>
    <property type="match status" value="1"/>
</dbReference>
<dbReference type="Pfam" id="PF02803">
    <property type="entry name" value="Thiolase_C"/>
    <property type="match status" value="1"/>
</dbReference>
<protein>
    <recommendedName>
        <fullName evidence="5">Probable acetyl-CoA acetyltransferase</fullName>
        <ecNumber evidence="2">2.3.1.9</ecNumber>
    </recommendedName>
</protein>
<dbReference type="NCBIfam" id="NF004853">
    <property type="entry name" value="PRK06205.1"/>
    <property type="match status" value="1"/>
</dbReference>
<dbReference type="RefSeq" id="WP_386338279.1">
    <property type="nucleotide sequence ID" value="NZ_JBHSFG010000011.1"/>
</dbReference>
<gene>
    <name evidence="10" type="ORF">ACFPH6_05985</name>
</gene>
<keyword evidence="4 6" id="KW-0012">Acyltransferase</keyword>
<evidence type="ECO:0000256" key="2">
    <source>
        <dbReference type="ARBA" id="ARBA00012705"/>
    </source>
</evidence>
<evidence type="ECO:0000256" key="1">
    <source>
        <dbReference type="ARBA" id="ARBA00010982"/>
    </source>
</evidence>
<proteinExistence type="inferred from homology"/>
<dbReference type="Pfam" id="PF00108">
    <property type="entry name" value="Thiolase_N"/>
    <property type="match status" value="1"/>
</dbReference>
<evidence type="ECO:0000256" key="4">
    <source>
        <dbReference type="ARBA" id="ARBA00023315"/>
    </source>
</evidence>
<dbReference type="PANTHER" id="PTHR18919:SF107">
    <property type="entry name" value="ACETYL-COA ACETYLTRANSFERASE, CYTOSOLIC"/>
    <property type="match status" value="1"/>
</dbReference>
<dbReference type="InterPro" id="IPR016039">
    <property type="entry name" value="Thiolase-like"/>
</dbReference>
<dbReference type="SUPFAM" id="SSF53901">
    <property type="entry name" value="Thiolase-like"/>
    <property type="match status" value="2"/>
</dbReference>
<organism evidence="10 11">
    <name type="scientific">Streptomyces xiangluensis</name>
    <dbReference type="NCBI Taxonomy" id="2665720"/>
    <lineage>
        <taxon>Bacteria</taxon>
        <taxon>Bacillati</taxon>
        <taxon>Actinomycetota</taxon>
        <taxon>Actinomycetes</taxon>
        <taxon>Kitasatosporales</taxon>
        <taxon>Streptomycetaceae</taxon>
        <taxon>Streptomyces</taxon>
    </lineage>
</organism>
<dbReference type="PIRSF" id="PIRSF000429">
    <property type="entry name" value="Ac-CoA_Ac_transf"/>
    <property type="match status" value="1"/>
</dbReference>
<evidence type="ECO:0000259" key="8">
    <source>
        <dbReference type="Pfam" id="PF00108"/>
    </source>
</evidence>
<evidence type="ECO:0000259" key="9">
    <source>
        <dbReference type="Pfam" id="PF02803"/>
    </source>
</evidence>
<dbReference type="InterPro" id="IPR020617">
    <property type="entry name" value="Thiolase_C"/>
</dbReference>
<dbReference type="EMBL" id="JBHSFG010000011">
    <property type="protein sequence ID" value="MFC4464118.1"/>
    <property type="molecule type" value="Genomic_DNA"/>
</dbReference>
<accession>A0ABV8YJT3</accession>
<keyword evidence="3 6" id="KW-0808">Transferase</keyword>
<comment type="similarity">
    <text evidence="1 6">Belongs to the thiolase-like superfamily. Thiolase family.</text>
</comment>
<evidence type="ECO:0000256" key="6">
    <source>
        <dbReference type="RuleBase" id="RU003557"/>
    </source>
</evidence>
<dbReference type="Gene3D" id="3.40.47.10">
    <property type="match status" value="2"/>
</dbReference>
<dbReference type="EC" id="2.3.1.9" evidence="2"/>
<evidence type="ECO:0000313" key="11">
    <source>
        <dbReference type="Proteomes" id="UP001596012"/>
    </source>
</evidence>
<keyword evidence="11" id="KW-1185">Reference proteome</keyword>
<evidence type="ECO:0000256" key="5">
    <source>
        <dbReference type="ARBA" id="ARBA00040529"/>
    </source>
</evidence>
<comment type="caution">
    <text evidence="10">The sequence shown here is derived from an EMBL/GenBank/DDBJ whole genome shotgun (WGS) entry which is preliminary data.</text>
</comment>
<dbReference type="NCBIfam" id="TIGR01930">
    <property type="entry name" value="AcCoA-C-Actrans"/>
    <property type="match status" value="1"/>
</dbReference>
<evidence type="ECO:0000256" key="3">
    <source>
        <dbReference type="ARBA" id="ARBA00022679"/>
    </source>
</evidence>
<dbReference type="PANTHER" id="PTHR18919">
    <property type="entry name" value="ACETYL-COA C-ACYLTRANSFERASE"/>
    <property type="match status" value="1"/>
</dbReference>
<feature type="domain" description="Thiolase N-terminal" evidence="8">
    <location>
        <begin position="9"/>
        <end position="270"/>
    </location>
</feature>